<keyword evidence="17" id="KW-1185">Reference proteome</keyword>
<dbReference type="InterPro" id="IPR002401">
    <property type="entry name" value="Cyt_P450_E_grp-I"/>
</dbReference>
<evidence type="ECO:0000256" key="1">
    <source>
        <dbReference type="ARBA" id="ARBA00001971"/>
    </source>
</evidence>
<evidence type="ECO:0000256" key="11">
    <source>
        <dbReference type="ARBA" id="ARBA00023033"/>
    </source>
</evidence>
<feature type="binding site" description="axial binding residue" evidence="13">
    <location>
        <position position="30"/>
    </location>
    <ligand>
        <name>heme</name>
        <dbReference type="ChEBI" id="CHEBI:30413"/>
    </ligand>
    <ligandPart>
        <name>Fe</name>
        <dbReference type="ChEBI" id="CHEBI:18248"/>
    </ligandPart>
</feature>
<comment type="subcellular location">
    <subcellularLocation>
        <location evidence="3">Endoplasmic reticulum membrane</location>
        <topology evidence="3">Peripheral membrane protein</topology>
    </subcellularLocation>
    <subcellularLocation>
        <location evidence="2">Microsome membrane</location>
        <topology evidence="2">Peripheral membrane protein</topology>
    </subcellularLocation>
</comment>
<dbReference type="GO" id="GO:0016705">
    <property type="term" value="F:oxidoreductase activity, acting on paired donors, with incorporation or reduction of molecular oxygen"/>
    <property type="evidence" value="ECO:0007669"/>
    <property type="project" value="InterPro"/>
</dbReference>
<keyword evidence="9 14" id="KW-0560">Oxidoreductase</keyword>
<dbReference type="GO" id="GO:0005506">
    <property type="term" value="F:iron ion binding"/>
    <property type="evidence" value="ECO:0007669"/>
    <property type="project" value="InterPro"/>
</dbReference>
<feature type="region of interest" description="Disordered" evidence="15">
    <location>
        <begin position="56"/>
        <end position="161"/>
    </location>
</feature>
<comment type="cofactor">
    <cofactor evidence="1 13">
        <name>heme</name>
        <dbReference type="ChEBI" id="CHEBI:30413"/>
    </cofactor>
</comment>
<evidence type="ECO:0000256" key="9">
    <source>
        <dbReference type="ARBA" id="ARBA00023002"/>
    </source>
</evidence>
<keyword evidence="5 13" id="KW-0349">Heme</keyword>
<evidence type="ECO:0000256" key="13">
    <source>
        <dbReference type="PIRSR" id="PIRSR602401-1"/>
    </source>
</evidence>
<name>A0A9J6DEI7_RHIMP</name>
<dbReference type="GO" id="GO:0020037">
    <property type="term" value="F:heme binding"/>
    <property type="evidence" value="ECO:0007669"/>
    <property type="project" value="InterPro"/>
</dbReference>
<dbReference type="InterPro" id="IPR036396">
    <property type="entry name" value="Cyt_P450_sf"/>
</dbReference>
<dbReference type="Gene3D" id="1.10.630.10">
    <property type="entry name" value="Cytochrome P450"/>
    <property type="match status" value="1"/>
</dbReference>
<evidence type="ECO:0000256" key="3">
    <source>
        <dbReference type="ARBA" id="ARBA00004406"/>
    </source>
</evidence>
<keyword evidence="6 13" id="KW-0479">Metal-binding</keyword>
<evidence type="ECO:0000313" key="16">
    <source>
        <dbReference type="EMBL" id="KAH8020318.1"/>
    </source>
</evidence>
<comment type="similarity">
    <text evidence="4 14">Belongs to the cytochrome P450 family.</text>
</comment>
<proteinExistence type="inferred from homology"/>
<reference evidence="16" key="2">
    <citation type="submission" date="2021-09" db="EMBL/GenBank/DDBJ databases">
        <authorList>
            <person name="Jia N."/>
            <person name="Wang J."/>
            <person name="Shi W."/>
            <person name="Du L."/>
            <person name="Sun Y."/>
            <person name="Zhan W."/>
            <person name="Jiang J."/>
            <person name="Wang Q."/>
            <person name="Zhang B."/>
            <person name="Ji P."/>
            <person name="Sakyi L.B."/>
            <person name="Cui X."/>
            <person name="Yuan T."/>
            <person name="Jiang B."/>
            <person name="Yang W."/>
            <person name="Lam T.T.-Y."/>
            <person name="Chang Q."/>
            <person name="Ding S."/>
            <person name="Wang X."/>
            <person name="Zhu J."/>
            <person name="Ruan X."/>
            <person name="Zhao L."/>
            <person name="Wei J."/>
            <person name="Que T."/>
            <person name="Du C."/>
            <person name="Cheng J."/>
            <person name="Dai P."/>
            <person name="Han X."/>
            <person name="Huang E."/>
            <person name="Gao Y."/>
            <person name="Liu J."/>
            <person name="Shao H."/>
            <person name="Ye R."/>
            <person name="Li L."/>
            <person name="Wei W."/>
            <person name="Wang X."/>
            <person name="Wang C."/>
            <person name="Huo Q."/>
            <person name="Li W."/>
            <person name="Guo W."/>
            <person name="Chen H."/>
            <person name="Chen S."/>
            <person name="Zhou L."/>
            <person name="Zhou L."/>
            <person name="Ni X."/>
            <person name="Tian J."/>
            <person name="Zhou Y."/>
            <person name="Sheng Y."/>
            <person name="Liu T."/>
            <person name="Pan Y."/>
            <person name="Xia L."/>
            <person name="Li J."/>
            <person name="Zhao F."/>
            <person name="Cao W."/>
        </authorList>
    </citation>
    <scope>NUCLEOTIDE SEQUENCE</scope>
    <source>
        <strain evidence="16">Rmic-2018</strain>
        <tissue evidence="16">Larvae</tissue>
    </source>
</reference>
<dbReference type="AlphaFoldDB" id="A0A9J6DEI7"/>
<keyword evidence="8" id="KW-0492">Microsome</keyword>
<dbReference type="GO" id="GO:0004497">
    <property type="term" value="F:monooxygenase activity"/>
    <property type="evidence" value="ECO:0007669"/>
    <property type="project" value="UniProtKB-KW"/>
</dbReference>
<evidence type="ECO:0000313" key="17">
    <source>
        <dbReference type="Proteomes" id="UP000821866"/>
    </source>
</evidence>
<evidence type="ECO:0000256" key="6">
    <source>
        <dbReference type="ARBA" id="ARBA00022723"/>
    </source>
</evidence>
<evidence type="ECO:0000256" key="5">
    <source>
        <dbReference type="ARBA" id="ARBA00022617"/>
    </source>
</evidence>
<comment type="caution">
    <text evidence="16">The sequence shown here is derived from an EMBL/GenBank/DDBJ whole genome shotgun (WGS) entry which is preliminary data.</text>
</comment>
<keyword evidence="11 14" id="KW-0503">Monooxygenase</keyword>
<evidence type="ECO:0000256" key="8">
    <source>
        <dbReference type="ARBA" id="ARBA00022848"/>
    </source>
</evidence>
<dbReference type="SUPFAM" id="SSF48264">
    <property type="entry name" value="Cytochrome P450"/>
    <property type="match status" value="1"/>
</dbReference>
<evidence type="ECO:0000256" key="12">
    <source>
        <dbReference type="ARBA" id="ARBA00023136"/>
    </source>
</evidence>
<organism evidence="16 17">
    <name type="scientific">Rhipicephalus microplus</name>
    <name type="common">Cattle tick</name>
    <name type="synonym">Boophilus microplus</name>
    <dbReference type="NCBI Taxonomy" id="6941"/>
    <lineage>
        <taxon>Eukaryota</taxon>
        <taxon>Metazoa</taxon>
        <taxon>Ecdysozoa</taxon>
        <taxon>Arthropoda</taxon>
        <taxon>Chelicerata</taxon>
        <taxon>Arachnida</taxon>
        <taxon>Acari</taxon>
        <taxon>Parasitiformes</taxon>
        <taxon>Ixodida</taxon>
        <taxon>Ixodoidea</taxon>
        <taxon>Ixodidae</taxon>
        <taxon>Rhipicephalinae</taxon>
        <taxon>Rhipicephalus</taxon>
        <taxon>Boophilus</taxon>
    </lineage>
</organism>
<protein>
    <recommendedName>
        <fullName evidence="18">Cytochrome</fullName>
    </recommendedName>
</protein>
<dbReference type="InterPro" id="IPR001128">
    <property type="entry name" value="Cyt_P450"/>
</dbReference>
<dbReference type="PANTHER" id="PTHR24292:SF102">
    <property type="entry name" value="CYTOCHROME P450 FAMILY-RELATED"/>
    <property type="match status" value="1"/>
</dbReference>
<keyword evidence="10 13" id="KW-0408">Iron</keyword>
<evidence type="ECO:0000256" key="15">
    <source>
        <dbReference type="SAM" id="MobiDB-lite"/>
    </source>
</evidence>
<evidence type="ECO:0000256" key="2">
    <source>
        <dbReference type="ARBA" id="ARBA00004174"/>
    </source>
</evidence>
<dbReference type="InterPro" id="IPR017972">
    <property type="entry name" value="Cyt_P450_CS"/>
</dbReference>
<dbReference type="VEuPathDB" id="VectorBase:LOC119179115"/>
<evidence type="ECO:0000256" key="10">
    <source>
        <dbReference type="ARBA" id="ARBA00023004"/>
    </source>
</evidence>
<evidence type="ECO:0000256" key="14">
    <source>
        <dbReference type="RuleBase" id="RU000461"/>
    </source>
</evidence>
<gene>
    <name evidence="16" type="ORF">HPB51_000634</name>
</gene>
<dbReference type="EMBL" id="JABSTU010000009">
    <property type="protein sequence ID" value="KAH8020318.1"/>
    <property type="molecule type" value="Genomic_DNA"/>
</dbReference>
<dbReference type="GO" id="GO:0005789">
    <property type="term" value="C:endoplasmic reticulum membrane"/>
    <property type="evidence" value="ECO:0007669"/>
    <property type="project" value="UniProtKB-SubCell"/>
</dbReference>
<evidence type="ECO:0008006" key="18">
    <source>
        <dbReference type="Google" id="ProtNLM"/>
    </source>
</evidence>
<reference evidence="16" key="1">
    <citation type="journal article" date="2020" name="Cell">
        <title>Large-Scale Comparative Analyses of Tick Genomes Elucidate Their Genetic Diversity and Vector Capacities.</title>
        <authorList>
            <consortium name="Tick Genome and Microbiome Consortium (TIGMIC)"/>
            <person name="Jia N."/>
            <person name="Wang J."/>
            <person name="Shi W."/>
            <person name="Du L."/>
            <person name="Sun Y."/>
            <person name="Zhan W."/>
            <person name="Jiang J.F."/>
            <person name="Wang Q."/>
            <person name="Zhang B."/>
            <person name="Ji P."/>
            <person name="Bell-Sakyi L."/>
            <person name="Cui X.M."/>
            <person name="Yuan T.T."/>
            <person name="Jiang B.G."/>
            <person name="Yang W.F."/>
            <person name="Lam T.T."/>
            <person name="Chang Q.C."/>
            <person name="Ding S.J."/>
            <person name="Wang X.J."/>
            <person name="Zhu J.G."/>
            <person name="Ruan X.D."/>
            <person name="Zhao L."/>
            <person name="Wei J.T."/>
            <person name="Ye R.Z."/>
            <person name="Que T.C."/>
            <person name="Du C.H."/>
            <person name="Zhou Y.H."/>
            <person name="Cheng J.X."/>
            <person name="Dai P.F."/>
            <person name="Guo W.B."/>
            <person name="Han X.H."/>
            <person name="Huang E.J."/>
            <person name="Li L.F."/>
            <person name="Wei W."/>
            <person name="Gao Y.C."/>
            <person name="Liu J.Z."/>
            <person name="Shao H.Z."/>
            <person name="Wang X."/>
            <person name="Wang C.C."/>
            <person name="Yang T.C."/>
            <person name="Huo Q.B."/>
            <person name="Li W."/>
            <person name="Chen H.Y."/>
            <person name="Chen S.E."/>
            <person name="Zhou L.G."/>
            <person name="Ni X.B."/>
            <person name="Tian J.H."/>
            <person name="Sheng Y."/>
            <person name="Liu T."/>
            <person name="Pan Y.S."/>
            <person name="Xia L.Y."/>
            <person name="Li J."/>
            <person name="Zhao F."/>
            <person name="Cao W.C."/>
        </authorList>
    </citation>
    <scope>NUCLEOTIDE SEQUENCE</scope>
    <source>
        <strain evidence="16">Rmic-2018</strain>
    </source>
</reference>
<sequence length="161" mass="17785">MSDASRFGAENEAHLIKVAYMPFGLGPRNCVGKSMATLILKLAMAKLLLQYRLELGPSQMPPTSRCTRRHVSKAPKPYVRLPRRPKASATGGDHSSWRPSDEDEVMNASEQQDNHVFRGPEEDCDGPSTTPNADDECVTPKKARPDNQEDYSDAESSTPLK</sequence>
<dbReference type="Proteomes" id="UP000821866">
    <property type="component" value="Chromosome 7"/>
</dbReference>
<evidence type="ECO:0000256" key="7">
    <source>
        <dbReference type="ARBA" id="ARBA00022824"/>
    </source>
</evidence>
<dbReference type="InterPro" id="IPR050476">
    <property type="entry name" value="Insect_CytP450_Detox"/>
</dbReference>
<dbReference type="PANTHER" id="PTHR24292">
    <property type="entry name" value="CYTOCHROME P450"/>
    <property type="match status" value="1"/>
</dbReference>
<keyword evidence="7" id="KW-0256">Endoplasmic reticulum</keyword>
<keyword evidence="12" id="KW-0472">Membrane</keyword>
<dbReference type="PRINTS" id="PR00463">
    <property type="entry name" value="EP450I"/>
</dbReference>
<feature type="compositionally biased region" description="Basic and acidic residues" evidence="15">
    <location>
        <begin position="112"/>
        <end position="121"/>
    </location>
</feature>
<dbReference type="PROSITE" id="PS00086">
    <property type="entry name" value="CYTOCHROME_P450"/>
    <property type="match status" value="1"/>
</dbReference>
<evidence type="ECO:0000256" key="4">
    <source>
        <dbReference type="ARBA" id="ARBA00010617"/>
    </source>
</evidence>
<accession>A0A9J6DEI7</accession>
<dbReference type="Pfam" id="PF00067">
    <property type="entry name" value="p450"/>
    <property type="match status" value="1"/>
</dbReference>